<evidence type="ECO:0000259" key="2">
    <source>
        <dbReference type="Pfam" id="PF00149"/>
    </source>
</evidence>
<dbReference type="Proteomes" id="UP000008743">
    <property type="component" value="Unassembled WGS sequence"/>
</dbReference>
<dbReference type="PANTHER" id="PTHR12905">
    <property type="entry name" value="METALLOPHOSPHOESTERASE"/>
    <property type="match status" value="1"/>
</dbReference>
<dbReference type="EMBL" id="KE346367">
    <property type="protein sequence ID" value="KJE94438.1"/>
    <property type="molecule type" value="Genomic_DNA"/>
</dbReference>
<proteinExistence type="predicted"/>
<name>A0A0D2WSJ3_CAPO3</name>
<organism evidence="3 4">
    <name type="scientific">Capsaspora owczarzaki (strain ATCC 30864)</name>
    <dbReference type="NCBI Taxonomy" id="595528"/>
    <lineage>
        <taxon>Eukaryota</taxon>
        <taxon>Filasterea</taxon>
        <taxon>Capsaspora</taxon>
    </lineage>
</organism>
<dbReference type="InterPro" id="IPR051693">
    <property type="entry name" value="UPF0046_metallophosphoest"/>
</dbReference>
<dbReference type="OrthoDB" id="630188at2759"/>
<dbReference type="InterPro" id="IPR029052">
    <property type="entry name" value="Metallo-depent_PP-like"/>
</dbReference>
<dbReference type="InParanoid" id="A0A0D2WSJ3"/>
<dbReference type="Pfam" id="PF00149">
    <property type="entry name" value="Metallophos"/>
    <property type="match status" value="1"/>
</dbReference>
<accession>A0A0D2WSJ3</accession>
<feature type="compositionally biased region" description="Basic and acidic residues" evidence="1">
    <location>
        <begin position="54"/>
        <end position="63"/>
    </location>
</feature>
<feature type="domain" description="Calcineurin-like phosphoesterase" evidence="2">
    <location>
        <begin position="135"/>
        <end position="303"/>
    </location>
</feature>
<dbReference type="eggNOG" id="KOG3947">
    <property type="taxonomic scope" value="Eukaryota"/>
</dbReference>
<evidence type="ECO:0000256" key="1">
    <source>
        <dbReference type="SAM" id="MobiDB-lite"/>
    </source>
</evidence>
<sequence length="395" mass="43539">MSEATLTKDVTSDDTMETAAQASSAPPPPPPPPAPPKNLPLTSATVTSGAALRDVLRERRLNDDWTDNQDDDDDAADPSKKKRRRIPLVGYLSAASAANLPPPAAESAANPPPAEAEIGKQYHSNADVEPPRPPLRVVCISDTHGEHFDFFNGGSIPDGDILIHAGDFFDHVAYENMDQALKELNEFFSAVPHRHKVFVAGNHETCFHRYDTKYIQKRLQESGTHYLHDCSVEIEGIRIYGSAWNHCVGMGYGANAQERAAAWDRIPSRANNPKPVDIVVTHQPAFNILDLAHTNSAKSNFNVCSVCNKKHPRFAHWGDKNLRLALFERVRPFVFQSGHVHDDAGTIEMDGVLVVNAAMQLRRRAIVYDFVPPPPAVPTTTQAHGKHHDKQCVIC</sequence>
<dbReference type="SUPFAM" id="SSF56300">
    <property type="entry name" value="Metallo-dependent phosphatases"/>
    <property type="match status" value="1"/>
</dbReference>
<dbReference type="InterPro" id="IPR004843">
    <property type="entry name" value="Calcineurin-like_PHP"/>
</dbReference>
<feature type="compositionally biased region" description="Acidic residues" evidence="1">
    <location>
        <begin position="64"/>
        <end position="76"/>
    </location>
</feature>
<dbReference type="PhylomeDB" id="A0A0D2WSJ3"/>
<evidence type="ECO:0000313" key="3">
    <source>
        <dbReference type="EMBL" id="KJE94438.1"/>
    </source>
</evidence>
<protein>
    <recommendedName>
        <fullName evidence="2">Calcineurin-like phosphoesterase domain-containing protein</fullName>
    </recommendedName>
</protein>
<dbReference type="PANTHER" id="PTHR12905:SF0">
    <property type="entry name" value="CALCINEURIN-LIKE PHOSPHOESTERASE DOMAIN-CONTAINING PROTEIN"/>
    <property type="match status" value="1"/>
</dbReference>
<dbReference type="Gene3D" id="3.60.21.10">
    <property type="match status" value="1"/>
</dbReference>
<feature type="compositionally biased region" description="Pro residues" evidence="1">
    <location>
        <begin position="25"/>
        <end position="38"/>
    </location>
</feature>
<dbReference type="AlphaFoldDB" id="A0A0D2WSJ3"/>
<dbReference type="GO" id="GO:0016787">
    <property type="term" value="F:hydrolase activity"/>
    <property type="evidence" value="ECO:0007669"/>
    <property type="project" value="InterPro"/>
</dbReference>
<keyword evidence="4" id="KW-1185">Reference proteome</keyword>
<reference evidence="4" key="1">
    <citation type="submission" date="2011-02" db="EMBL/GenBank/DDBJ databases">
        <title>The Genome Sequence of Capsaspora owczarzaki ATCC 30864.</title>
        <authorList>
            <person name="Russ C."/>
            <person name="Cuomo C."/>
            <person name="Burger G."/>
            <person name="Gray M.W."/>
            <person name="Holland P.W.H."/>
            <person name="King N."/>
            <person name="Lang F.B.F."/>
            <person name="Roger A.J."/>
            <person name="Ruiz-Trillo I."/>
            <person name="Young S.K."/>
            <person name="Zeng Q."/>
            <person name="Gargeya S."/>
            <person name="Alvarado L."/>
            <person name="Berlin A."/>
            <person name="Chapman S.B."/>
            <person name="Chen Z."/>
            <person name="Freedman E."/>
            <person name="Gellesch M."/>
            <person name="Goldberg J."/>
            <person name="Griggs A."/>
            <person name="Gujja S."/>
            <person name="Heilman E."/>
            <person name="Heiman D."/>
            <person name="Howarth C."/>
            <person name="Mehta T."/>
            <person name="Neiman D."/>
            <person name="Pearson M."/>
            <person name="Roberts A."/>
            <person name="Saif S."/>
            <person name="Shea T."/>
            <person name="Shenoy N."/>
            <person name="Sisk P."/>
            <person name="Stolte C."/>
            <person name="Sykes S."/>
            <person name="White J."/>
            <person name="Yandava C."/>
            <person name="Haas B."/>
            <person name="Nusbaum C."/>
            <person name="Birren B."/>
        </authorList>
    </citation>
    <scope>NUCLEOTIDE SEQUENCE</scope>
    <source>
        <strain evidence="4">ATCC 30864</strain>
    </source>
</reference>
<evidence type="ECO:0000313" key="4">
    <source>
        <dbReference type="Proteomes" id="UP000008743"/>
    </source>
</evidence>
<gene>
    <name evidence="3" type="ORF">CAOG_005080</name>
</gene>
<dbReference type="RefSeq" id="XP_004346765.2">
    <property type="nucleotide sequence ID" value="XM_004346715.2"/>
</dbReference>
<feature type="region of interest" description="Disordered" evidence="1">
    <location>
        <begin position="1"/>
        <end position="84"/>
    </location>
</feature>